<evidence type="ECO:0000256" key="6">
    <source>
        <dbReference type="ARBA" id="ARBA00023004"/>
    </source>
</evidence>
<gene>
    <name evidence="10" type="primary">napH</name>
    <name evidence="10" type="ORF">AAY24_05040</name>
</gene>
<evidence type="ECO:0000256" key="4">
    <source>
        <dbReference type="ARBA" id="ARBA00022737"/>
    </source>
</evidence>
<feature type="transmembrane region" description="Helical" evidence="8">
    <location>
        <begin position="138"/>
        <end position="159"/>
    </location>
</feature>
<evidence type="ECO:0000256" key="7">
    <source>
        <dbReference type="ARBA" id="ARBA00023014"/>
    </source>
</evidence>
<evidence type="ECO:0000256" key="2">
    <source>
        <dbReference type="ARBA" id="ARBA00022485"/>
    </source>
</evidence>
<dbReference type="NCBIfam" id="TIGR02163">
    <property type="entry name" value="napH"/>
    <property type="match status" value="1"/>
</dbReference>
<dbReference type="GO" id="GO:0051539">
    <property type="term" value="F:4 iron, 4 sulfur cluster binding"/>
    <property type="evidence" value="ECO:0007669"/>
    <property type="project" value="UniProtKB-KW"/>
</dbReference>
<dbReference type="PROSITE" id="PS51379">
    <property type="entry name" value="4FE4S_FER_2"/>
    <property type="match status" value="1"/>
</dbReference>
<dbReference type="InterPro" id="IPR051684">
    <property type="entry name" value="Electron_Trans/Redox"/>
</dbReference>
<feature type="domain" description="4Fe-4S ferredoxin-type" evidence="9">
    <location>
        <begin position="252"/>
        <end position="281"/>
    </location>
</feature>
<accession>A0A0F7K4A5</accession>
<dbReference type="InterPro" id="IPR017900">
    <property type="entry name" value="4Fe4S_Fe_S_CS"/>
</dbReference>
<reference evidence="10 11" key="1">
    <citation type="journal article" date="2015" name="Genome Announc.">
        <title>Complete Genome Sequence of Sedimenticola thiotaurini Strain SIP-G1, a Polyphosphate- and Polyhydroxyalkanoate-Accumulating Sulfur-Oxidizing Gammaproteobacterium Isolated from Salt Marsh Sediments.</title>
        <authorList>
            <person name="Flood B.E."/>
            <person name="Jones D.S."/>
            <person name="Bailey J.V."/>
        </authorList>
    </citation>
    <scope>NUCLEOTIDE SEQUENCE [LARGE SCALE GENOMIC DNA]</scope>
    <source>
        <strain evidence="10 11">SIP-G1</strain>
    </source>
</reference>
<feature type="transmembrane region" description="Helical" evidence="8">
    <location>
        <begin position="69"/>
        <end position="97"/>
    </location>
</feature>
<sequence length="307" mass="33164">MAEKSVVGADAITSKGWIKAHRWLILRRISQLSVLGLFLVGPLVGLWIVKGNLAASVTLDTLPLTDPHVLLQSVLSGVSPELSAVVGAIIVIAFYLLVGGRVYCSWVCPVNIVTDGAAWLRRKLGIRSASPLARSTRYWMLLLTLILPLITGSLVWELFNPVSMLFRGIVFGIGMAWVLIVGVFLFDLFITKNGWCGRLCPVGAFYGLLGIGSVIRVVAARRESCDDCMDCFVICPESQVIKPALQGVDKGTGPVILSANCTNCGRCIDVCGKDVFQFGTRFYNTIENASVRQADDCTGAAVHTDNT</sequence>
<protein>
    <submittedName>
        <fullName evidence="10">Quinol dehydrogenase</fullName>
    </submittedName>
</protein>
<dbReference type="OrthoDB" id="9806398at2"/>
<evidence type="ECO:0000256" key="3">
    <source>
        <dbReference type="ARBA" id="ARBA00022723"/>
    </source>
</evidence>
<dbReference type="Gene3D" id="3.30.70.20">
    <property type="match status" value="1"/>
</dbReference>
<keyword evidence="5" id="KW-0249">Electron transport</keyword>
<dbReference type="Proteomes" id="UP000034410">
    <property type="component" value="Chromosome"/>
</dbReference>
<dbReference type="NCBIfam" id="NF007013">
    <property type="entry name" value="PRK09477.1"/>
    <property type="match status" value="1"/>
</dbReference>
<keyword evidence="11" id="KW-1185">Reference proteome</keyword>
<dbReference type="InterPro" id="IPR017896">
    <property type="entry name" value="4Fe4S_Fe-S-bd"/>
</dbReference>
<dbReference type="PANTHER" id="PTHR30176">
    <property type="entry name" value="FERREDOXIN-TYPE PROTEIN NAPH"/>
    <property type="match status" value="1"/>
</dbReference>
<dbReference type="PROSITE" id="PS00198">
    <property type="entry name" value="4FE4S_FER_1"/>
    <property type="match status" value="2"/>
</dbReference>
<keyword evidence="1" id="KW-0813">Transport</keyword>
<feature type="transmembrane region" description="Helical" evidence="8">
    <location>
        <begin position="165"/>
        <end position="190"/>
    </location>
</feature>
<dbReference type="SUPFAM" id="SSF54862">
    <property type="entry name" value="4Fe-4S ferredoxins"/>
    <property type="match status" value="1"/>
</dbReference>
<dbReference type="KEGG" id="seds:AAY24_05040"/>
<evidence type="ECO:0000313" key="10">
    <source>
        <dbReference type="EMBL" id="AKH22060.1"/>
    </source>
</evidence>
<evidence type="ECO:0000259" key="9">
    <source>
        <dbReference type="PROSITE" id="PS51379"/>
    </source>
</evidence>
<proteinExistence type="predicted"/>
<dbReference type="PATRIC" id="fig|1543721.4.peg.1050"/>
<dbReference type="AlphaFoldDB" id="A0A0F7K4A5"/>
<dbReference type="GO" id="GO:0005886">
    <property type="term" value="C:plasma membrane"/>
    <property type="evidence" value="ECO:0007669"/>
    <property type="project" value="TreeGrafter"/>
</dbReference>
<organism evidence="10 11">
    <name type="scientific">Sedimenticola thiotaurini</name>
    <dbReference type="NCBI Taxonomy" id="1543721"/>
    <lineage>
        <taxon>Bacteria</taxon>
        <taxon>Pseudomonadati</taxon>
        <taxon>Pseudomonadota</taxon>
        <taxon>Gammaproteobacteria</taxon>
        <taxon>Chromatiales</taxon>
        <taxon>Sedimenticolaceae</taxon>
        <taxon>Sedimenticola</taxon>
    </lineage>
</organism>
<keyword evidence="6" id="KW-0408">Iron</keyword>
<keyword evidence="8" id="KW-0472">Membrane</keyword>
<name>A0A0F7K4A5_9GAMM</name>
<evidence type="ECO:0000313" key="11">
    <source>
        <dbReference type="Proteomes" id="UP000034410"/>
    </source>
</evidence>
<keyword evidence="8" id="KW-1133">Transmembrane helix</keyword>
<evidence type="ECO:0000256" key="8">
    <source>
        <dbReference type="SAM" id="Phobius"/>
    </source>
</evidence>
<keyword evidence="3" id="KW-0479">Metal-binding</keyword>
<keyword evidence="8" id="KW-0812">Transmembrane</keyword>
<evidence type="ECO:0000256" key="5">
    <source>
        <dbReference type="ARBA" id="ARBA00022982"/>
    </source>
</evidence>
<dbReference type="PANTHER" id="PTHR30176:SF3">
    <property type="entry name" value="FERREDOXIN-TYPE PROTEIN NAPH"/>
    <property type="match status" value="1"/>
</dbReference>
<keyword evidence="7" id="KW-0411">Iron-sulfur</keyword>
<keyword evidence="2" id="KW-0004">4Fe-4S</keyword>
<feature type="transmembrane region" description="Helical" evidence="8">
    <location>
        <begin position="29"/>
        <end position="49"/>
    </location>
</feature>
<keyword evidence="4" id="KW-0677">Repeat</keyword>
<dbReference type="Pfam" id="PF12801">
    <property type="entry name" value="Fer4_5"/>
    <property type="match status" value="2"/>
</dbReference>
<dbReference type="Pfam" id="PF12838">
    <property type="entry name" value="Fer4_7"/>
    <property type="match status" value="1"/>
</dbReference>
<evidence type="ECO:0000256" key="1">
    <source>
        <dbReference type="ARBA" id="ARBA00022448"/>
    </source>
</evidence>
<dbReference type="GO" id="GO:0046872">
    <property type="term" value="F:metal ion binding"/>
    <property type="evidence" value="ECO:0007669"/>
    <property type="project" value="UniProtKB-KW"/>
</dbReference>
<feature type="transmembrane region" description="Helical" evidence="8">
    <location>
        <begin position="202"/>
        <end position="219"/>
    </location>
</feature>
<dbReference type="EMBL" id="CP011412">
    <property type="protein sequence ID" value="AKH22060.1"/>
    <property type="molecule type" value="Genomic_DNA"/>
</dbReference>
<dbReference type="InterPro" id="IPR011886">
    <property type="entry name" value="NapH_MauN"/>
</dbReference>